<protein>
    <recommendedName>
        <fullName evidence="1">protein acetyllysine N-acetyltransferase</fullName>
        <ecNumber evidence="1">2.3.1.286</ecNumber>
    </recommendedName>
</protein>
<sequence length="283" mass="30335">MNERVAQLARLMERGHVAVLSGAGLSTESGIPDYRGPDGVQRRTAPMTYQAFTREPAARVRYWARSHLGWRTIARASPNAGHAAVAALQRQGLLGGIITQNVDGLHQAAGATGVVELHGSLDRVVCLDCGSVTGRQELHRRLHSANPDFTARITAVHPDGDVEFGDDELAGFATVDCSGCQVGMLKPDVVFFGETVPAPRVQECFDLVERSQLLLVLGSSLTVMSGRRFVIRAVKLGIPVAIVNRGVTRSDDQATLTLDAPLGQVLPDLVHRLGGHRLTESLA</sequence>
<evidence type="ECO:0000313" key="7">
    <source>
        <dbReference type="Proteomes" id="UP000601223"/>
    </source>
</evidence>
<keyword evidence="2" id="KW-0808">Transferase</keyword>
<organism evidence="6 7">
    <name type="scientific">Catellatospora bangladeshensis</name>
    <dbReference type="NCBI Taxonomy" id="310355"/>
    <lineage>
        <taxon>Bacteria</taxon>
        <taxon>Bacillati</taxon>
        <taxon>Actinomycetota</taxon>
        <taxon>Actinomycetes</taxon>
        <taxon>Micromonosporales</taxon>
        <taxon>Micromonosporaceae</taxon>
        <taxon>Catellatospora</taxon>
    </lineage>
</organism>
<keyword evidence="4" id="KW-0862">Zinc</keyword>
<keyword evidence="7" id="KW-1185">Reference proteome</keyword>
<dbReference type="PANTHER" id="PTHR11085:SF10">
    <property type="entry name" value="NAD-DEPENDENT PROTEIN DEACYLASE SIRTUIN-5, MITOCHONDRIAL-RELATED"/>
    <property type="match status" value="1"/>
</dbReference>
<evidence type="ECO:0000259" key="5">
    <source>
        <dbReference type="PROSITE" id="PS50305"/>
    </source>
</evidence>
<dbReference type="PROSITE" id="PS50305">
    <property type="entry name" value="SIRTUIN"/>
    <property type="match status" value="1"/>
</dbReference>
<dbReference type="EMBL" id="BONF01000044">
    <property type="protein sequence ID" value="GIF85222.1"/>
    <property type="molecule type" value="Genomic_DNA"/>
</dbReference>
<keyword evidence="3" id="KW-0520">NAD</keyword>
<dbReference type="Gene3D" id="3.40.50.1220">
    <property type="entry name" value="TPP-binding domain"/>
    <property type="match status" value="1"/>
</dbReference>
<dbReference type="Pfam" id="PF02146">
    <property type="entry name" value="SIR2"/>
    <property type="match status" value="1"/>
</dbReference>
<evidence type="ECO:0000313" key="6">
    <source>
        <dbReference type="EMBL" id="GIF85222.1"/>
    </source>
</evidence>
<dbReference type="GO" id="GO:0017136">
    <property type="term" value="F:histone deacetylase activity, NAD-dependent"/>
    <property type="evidence" value="ECO:0007669"/>
    <property type="project" value="TreeGrafter"/>
</dbReference>
<evidence type="ECO:0000256" key="1">
    <source>
        <dbReference type="ARBA" id="ARBA00012928"/>
    </source>
</evidence>
<dbReference type="NCBIfam" id="NF003738">
    <property type="entry name" value="PRK05333.1"/>
    <property type="match status" value="1"/>
</dbReference>
<feature type="binding site" evidence="4">
    <location>
        <position position="126"/>
    </location>
    <ligand>
        <name>Zn(2+)</name>
        <dbReference type="ChEBI" id="CHEBI:29105"/>
    </ligand>
</feature>
<dbReference type="InterPro" id="IPR026590">
    <property type="entry name" value="Ssirtuin_cat_dom"/>
</dbReference>
<dbReference type="Gene3D" id="3.30.1600.10">
    <property type="entry name" value="SIR2/SIRT2 'Small Domain"/>
    <property type="match status" value="1"/>
</dbReference>
<dbReference type="SUPFAM" id="SSF52467">
    <property type="entry name" value="DHS-like NAD/FAD-binding domain"/>
    <property type="match status" value="1"/>
</dbReference>
<evidence type="ECO:0000256" key="2">
    <source>
        <dbReference type="ARBA" id="ARBA00022679"/>
    </source>
</evidence>
<accession>A0A8J3JQS5</accession>
<dbReference type="InterPro" id="IPR026591">
    <property type="entry name" value="Sirtuin_cat_small_dom_sf"/>
</dbReference>
<proteinExistence type="predicted"/>
<name>A0A8J3JQS5_9ACTN</name>
<dbReference type="GO" id="GO:0070403">
    <property type="term" value="F:NAD+ binding"/>
    <property type="evidence" value="ECO:0007669"/>
    <property type="project" value="InterPro"/>
</dbReference>
<feature type="domain" description="Deacetylase sirtuin-type" evidence="5">
    <location>
        <begin position="1"/>
        <end position="276"/>
    </location>
</feature>
<comment type="caution">
    <text evidence="6">The sequence shown here is derived from an EMBL/GenBank/DDBJ whole genome shotgun (WGS) entry which is preliminary data.</text>
</comment>
<feature type="active site" description="Proton acceptor" evidence="4">
    <location>
        <position position="118"/>
    </location>
</feature>
<gene>
    <name evidence="6" type="primary">cobB_2</name>
    <name evidence="6" type="ORF">Cba03nite_65710</name>
</gene>
<feature type="binding site" evidence="4">
    <location>
        <position position="180"/>
    </location>
    <ligand>
        <name>Zn(2+)</name>
        <dbReference type="ChEBI" id="CHEBI:29105"/>
    </ligand>
</feature>
<reference evidence="6 7" key="1">
    <citation type="submission" date="2021-01" db="EMBL/GenBank/DDBJ databases">
        <title>Whole genome shotgun sequence of Catellatospora bangladeshensis NBRC 107357.</title>
        <authorList>
            <person name="Komaki H."/>
            <person name="Tamura T."/>
        </authorList>
    </citation>
    <scope>NUCLEOTIDE SEQUENCE [LARGE SCALE GENOMIC DNA]</scope>
    <source>
        <strain evidence="6 7">NBRC 107357</strain>
    </source>
</reference>
<dbReference type="AlphaFoldDB" id="A0A8J3JQS5"/>
<dbReference type="InterPro" id="IPR050134">
    <property type="entry name" value="NAD-dep_sirtuin_deacylases"/>
</dbReference>
<dbReference type="InterPro" id="IPR003000">
    <property type="entry name" value="Sirtuin"/>
</dbReference>
<evidence type="ECO:0000256" key="3">
    <source>
        <dbReference type="ARBA" id="ARBA00023027"/>
    </source>
</evidence>
<keyword evidence="4" id="KW-0479">Metal-binding</keyword>
<feature type="binding site" evidence="4">
    <location>
        <position position="157"/>
    </location>
    <ligand>
        <name>Zn(2+)</name>
        <dbReference type="ChEBI" id="CHEBI:29105"/>
    </ligand>
</feature>
<dbReference type="InterPro" id="IPR029035">
    <property type="entry name" value="DHS-like_NAD/FAD-binding_dom"/>
</dbReference>
<dbReference type="EC" id="2.3.1.286" evidence="1"/>
<dbReference type="GO" id="GO:0046872">
    <property type="term" value="F:metal ion binding"/>
    <property type="evidence" value="ECO:0007669"/>
    <property type="project" value="UniProtKB-KW"/>
</dbReference>
<feature type="binding site" evidence="4">
    <location>
        <position position="129"/>
    </location>
    <ligand>
        <name>Zn(2+)</name>
        <dbReference type="ChEBI" id="CHEBI:29105"/>
    </ligand>
</feature>
<dbReference type="RefSeq" id="WP_346113427.1">
    <property type="nucleotide sequence ID" value="NZ_BONF01000044.1"/>
</dbReference>
<dbReference type="PANTHER" id="PTHR11085">
    <property type="entry name" value="NAD-DEPENDENT PROTEIN DEACYLASE SIRTUIN-5, MITOCHONDRIAL-RELATED"/>
    <property type="match status" value="1"/>
</dbReference>
<dbReference type="Proteomes" id="UP000601223">
    <property type="component" value="Unassembled WGS sequence"/>
</dbReference>
<evidence type="ECO:0000256" key="4">
    <source>
        <dbReference type="PROSITE-ProRule" id="PRU00236"/>
    </source>
</evidence>